<dbReference type="Proteomes" id="UP000244336">
    <property type="component" value="Chromosome 1"/>
</dbReference>
<dbReference type="Gramene" id="PUZ75402">
    <property type="protein sequence ID" value="PUZ75402"/>
    <property type="gene ID" value="GQ55_1G164300"/>
</dbReference>
<evidence type="ECO:0000313" key="3">
    <source>
        <dbReference type="Proteomes" id="UP000244336"/>
    </source>
</evidence>
<evidence type="ECO:0000256" key="1">
    <source>
        <dbReference type="SAM" id="Phobius"/>
    </source>
</evidence>
<feature type="transmembrane region" description="Helical" evidence="1">
    <location>
        <begin position="80"/>
        <end position="99"/>
    </location>
</feature>
<dbReference type="EMBL" id="CM009749">
    <property type="protein sequence ID" value="PUZ75401.1"/>
    <property type="molecule type" value="Genomic_DNA"/>
</dbReference>
<feature type="transmembrane region" description="Helical" evidence="1">
    <location>
        <begin position="12"/>
        <end position="33"/>
    </location>
</feature>
<proteinExistence type="predicted"/>
<accession>A0A2T7F5R6</accession>
<keyword evidence="1" id="KW-0812">Transmembrane</keyword>
<dbReference type="AlphaFoldDB" id="A0A2T7F5R6"/>
<reference evidence="2 3" key="1">
    <citation type="submission" date="2018-04" db="EMBL/GenBank/DDBJ databases">
        <title>WGS assembly of Panicum hallii var. hallii HAL2.</title>
        <authorList>
            <person name="Lovell J."/>
            <person name="Jenkins J."/>
            <person name="Lowry D."/>
            <person name="Mamidi S."/>
            <person name="Sreedasyam A."/>
            <person name="Weng X."/>
            <person name="Barry K."/>
            <person name="Bonette J."/>
            <person name="Campitelli B."/>
            <person name="Daum C."/>
            <person name="Gordon S."/>
            <person name="Gould B."/>
            <person name="Lipzen A."/>
            <person name="MacQueen A."/>
            <person name="Palacio-Mejia J."/>
            <person name="Plott C."/>
            <person name="Shakirov E."/>
            <person name="Shu S."/>
            <person name="Yoshinaga Y."/>
            <person name="Zane M."/>
            <person name="Rokhsar D."/>
            <person name="Grimwood J."/>
            <person name="Schmutz J."/>
            <person name="Juenger T."/>
        </authorList>
    </citation>
    <scope>NUCLEOTIDE SEQUENCE [LARGE SCALE GENOMIC DNA]</scope>
    <source>
        <strain evidence="3">cv. HAL2</strain>
        <strain evidence="2">HAL2</strain>
    </source>
</reference>
<protein>
    <submittedName>
        <fullName evidence="2">Uncharacterized protein</fullName>
    </submittedName>
</protein>
<name>A0A2T7F5R6_9POAL</name>
<organism evidence="2 3">
    <name type="scientific">Panicum hallii var. hallii</name>
    <dbReference type="NCBI Taxonomy" id="1504633"/>
    <lineage>
        <taxon>Eukaryota</taxon>
        <taxon>Viridiplantae</taxon>
        <taxon>Streptophyta</taxon>
        <taxon>Embryophyta</taxon>
        <taxon>Tracheophyta</taxon>
        <taxon>Spermatophyta</taxon>
        <taxon>Magnoliopsida</taxon>
        <taxon>Liliopsida</taxon>
        <taxon>Poales</taxon>
        <taxon>Poaceae</taxon>
        <taxon>PACMAD clade</taxon>
        <taxon>Panicoideae</taxon>
        <taxon>Panicodae</taxon>
        <taxon>Paniceae</taxon>
        <taxon>Panicinae</taxon>
        <taxon>Panicum</taxon>
        <taxon>Panicum sect. Panicum</taxon>
    </lineage>
</organism>
<dbReference type="Gramene" id="PUZ75401">
    <property type="protein sequence ID" value="PUZ75401"/>
    <property type="gene ID" value="GQ55_1G164300"/>
</dbReference>
<evidence type="ECO:0000313" key="2">
    <source>
        <dbReference type="EMBL" id="PUZ75401.1"/>
    </source>
</evidence>
<gene>
    <name evidence="2" type="ORF">GQ55_1G164300</name>
</gene>
<keyword evidence="1" id="KW-1133">Transmembrane helix</keyword>
<dbReference type="EMBL" id="CM009749">
    <property type="protein sequence ID" value="PUZ75402.1"/>
    <property type="molecule type" value="Genomic_DNA"/>
</dbReference>
<keyword evidence="3" id="KW-1185">Reference proteome</keyword>
<sequence>MSSAIQQFERKIFIIIASRTMLWTFLFITILFLPKFPPNNYFTNGANCCYRTDKIDSCPIVKWACHRFSCARLWLSPGSLASSFLLFLFPFRISLLVAIEIRIEHS</sequence>
<keyword evidence="1" id="KW-0472">Membrane</keyword>